<keyword evidence="3" id="KW-1185">Reference proteome</keyword>
<proteinExistence type="predicted"/>
<accession>A0A2P8DC90</accession>
<comment type="caution">
    <text evidence="2">The sequence shown here is derived from an EMBL/GenBank/DDBJ whole genome shotgun (WGS) entry which is preliminary data.</text>
</comment>
<feature type="region of interest" description="Disordered" evidence="1">
    <location>
        <begin position="62"/>
        <end position="86"/>
    </location>
</feature>
<evidence type="ECO:0000256" key="1">
    <source>
        <dbReference type="SAM" id="MobiDB-lite"/>
    </source>
</evidence>
<reference evidence="2 3" key="1">
    <citation type="submission" date="2018-03" db="EMBL/GenBank/DDBJ databases">
        <title>Genomic Encyclopedia of Type Strains, Phase III (KMG-III): the genomes of soil and plant-associated and newly described type strains.</title>
        <authorList>
            <person name="Whitman W."/>
        </authorList>
    </citation>
    <scope>NUCLEOTIDE SEQUENCE [LARGE SCALE GENOMIC DNA]</scope>
    <source>
        <strain evidence="2 3">CGMCC 1.12700</strain>
    </source>
</reference>
<evidence type="ECO:0000313" key="2">
    <source>
        <dbReference type="EMBL" id="PSK94805.1"/>
    </source>
</evidence>
<gene>
    <name evidence="2" type="ORF">B0I18_101968</name>
</gene>
<evidence type="ECO:0008006" key="4">
    <source>
        <dbReference type="Google" id="ProtNLM"/>
    </source>
</evidence>
<dbReference type="AlphaFoldDB" id="A0A2P8DC90"/>
<dbReference type="EMBL" id="PYGD01000001">
    <property type="protein sequence ID" value="PSK94805.1"/>
    <property type="molecule type" value="Genomic_DNA"/>
</dbReference>
<dbReference type="OrthoDB" id="1454374at2"/>
<sequence length="86" mass="8741">MQALIDELVAKAGLTPEAAAKSVETTIGFVKSKLPPFLADKVEDLLNGKFDLGSLLGGFGGGGSADESPLDKLSGMFGGKTEEGKA</sequence>
<evidence type="ECO:0000313" key="3">
    <source>
        <dbReference type="Proteomes" id="UP000240572"/>
    </source>
</evidence>
<organism evidence="2 3">
    <name type="scientific">Taibaiella chishuiensis</name>
    <dbReference type="NCBI Taxonomy" id="1434707"/>
    <lineage>
        <taxon>Bacteria</taxon>
        <taxon>Pseudomonadati</taxon>
        <taxon>Bacteroidota</taxon>
        <taxon>Chitinophagia</taxon>
        <taxon>Chitinophagales</taxon>
        <taxon>Chitinophagaceae</taxon>
        <taxon>Taibaiella</taxon>
    </lineage>
</organism>
<dbReference type="Proteomes" id="UP000240572">
    <property type="component" value="Unassembled WGS sequence"/>
</dbReference>
<protein>
    <recommendedName>
        <fullName evidence="4">DUF2267 domain-containing protein</fullName>
    </recommendedName>
</protein>
<name>A0A2P8DC90_9BACT</name>
<dbReference type="RefSeq" id="WP_106521491.1">
    <property type="nucleotide sequence ID" value="NZ_PYGD01000001.1"/>
</dbReference>